<name>A0A815UME3_9BILA</name>
<dbReference type="PANTHER" id="PTHR13030:SF13">
    <property type="entry name" value="NUDIX HYDROLASE DOMAIN-CONTAINING PROTEIN"/>
    <property type="match status" value="1"/>
</dbReference>
<feature type="region of interest" description="Disordered" evidence="1">
    <location>
        <begin position="42"/>
        <end position="76"/>
    </location>
</feature>
<proteinExistence type="predicted"/>
<reference evidence="3" key="1">
    <citation type="submission" date="2021-02" db="EMBL/GenBank/DDBJ databases">
        <authorList>
            <person name="Nowell W R."/>
        </authorList>
    </citation>
    <scope>NUCLEOTIDE SEQUENCE</scope>
</reference>
<dbReference type="Proteomes" id="UP000663877">
    <property type="component" value="Unassembled WGS sequence"/>
</dbReference>
<dbReference type="EMBL" id="CAJNOM010000615">
    <property type="protein sequence ID" value="CAF1522770.1"/>
    <property type="molecule type" value="Genomic_DNA"/>
</dbReference>
<protein>
    <submittedName>
        <fullName evidence="3">Uncharacterized protein</fullName>
    </submittedName>
</protein>
<dbReference type="GO" id="GO:0047631">
    <property type="term" value="F:ADP-ribose diphosphatase activity"/>
    <property type="evidence" value="ECO:0007669"/>
    <property type="project" value="InterPro"/>
</dbReference>
<dbReference type="InterPro" id="IPR015797">
    <property type="entry name" value="NUDIX_hydrolase-like_dom_sf"/>
</dbReference>
<comment type="caution">
    <text evidence="3">The sequence shown here is derived from an EMBL/GenBank/DDBJ whole genome shotgun (WGS) entry which is preliminary data.</text>
</comment>
<gene>
    <name evidence="2" type="ORF">BJG266_LOCUS28527</name>
    <name evidence="3" type="ORF">QVE165_LOCUS44913</name>
</gene>
<keyword evidence="4" id="KW-1185">Reference proteome</keyword>
<dbReference type="OrthoDB" id="9983120at2759"/>
<dbReference type="EMBL" id="CAJNOI010000296">
    <property type="protein sequence ID" value="CAF1231201.1"/>
    <property type="molecule type" value="Genomic_DNA"/>
</dbReference>
<dbReference type="Pfam" id="PF25969">
    <property type="entry name" value="NUDT9_N"/>
    <property type="match status" value="1"/>
</dbReference>
<sequence length="472" mass="55540">MTSITNHSNKQDQIEDSKSNSIIQLEFSESVAQILAATSYRQYSSRKRSSSKDTQRTYDKEENTNKKQRNNNDYHVFQTQKRNEMISKRLVSTQNITENNLEWFQDFMRQCLDTIRDTVTQACITAISSQFRTPLNSNTPTQDININNYRTGHIQSEHSLTLHNRLDDDDDYIGKKQRIHHRARLNPYPLFKNIFRTQLNDIQVPWSYEWSQYKPIIFTAEEVHINPNADLDLLKSPSSISLHFNTIDGTIDRRSVYHHYHINKYNGLPLNPIGRTGIQGRGILLRWGPNIYHYIIICRWKRDIQGRIILHPSNGKKILEILLEIQTDGYETNDFILTGGLHVLGYRFPPQLQDRLKRFIIHTGVIFNNEKKISSSLIGLNHLFEQTPVSWKGAYFDDTRNTDNAWIELSIEYLLDYDHQFTTCIPCLHNEQLSHLEQPRFLWKDVKNTINIGPRTHYRLIRNLAYKLDAYF</sequence>
<dbReference type="PANTHER" id="PTHR13030">
    <property type="entry name" value="NUDIX HYDROLASE"/>
    <property type="match status" value="1"/>
</dbReference>
<evidence type="ECO:0000313" key="2">
    <source>
        <dbReference type="EMBL" id="CAF1231201.1"/>
    </source>
</evidence>
<dbReference type="SUPFAM" id="SSF55811">
    <property type="entry name" value="Nudix"/>
    <property type="match status" value="1"/>
</dbReference>
<dbReference type="Proteomes" id="UP000663832">
    <property type="component" value="Unassembled WGS sequence"/>
</dbReference>
<dbReference type="AlphaFoldDB" id="A0A815UME3"/>
<dbReference type="Gene3D" id="3.90.79.10">
    <property type="entry name" value="Nucleoside Triphosphate Pyrophosphohydrolase"/>
    <property type="match status" value="1"/>
</dbReference>
<organism evidence="3 4">
    <name type="scientific">Adineta steineri</name>
    <dbReference type="NCBI Taxonomy" id="433720"/>
    <lineage>
        <taxon>Eukaryota</taxon>
        <taxon>Metazoa</taxon>
        <taxon>Spiralia</taxon>
        <taxon>Gnathifera</taxon>
        <taxon>Rotifera</taxon>
        <taxon>Eurotatoria</taxon>
        <taxon>Bdelloidea</taxon>
        <taxon>Adinetida</taxon>
        <taxon>Adinetidae</taxon>
        <taxon>Adineta</taxon>
    </lineage>
</organism>
<feature type="compositionally biased region" description="Basic and acidic residues" evidence="1">
    <location>
        <begin position="50"/>
        <end position="65"/>
    </location>
</feature>
<evidence type="ECO:0000256" key="1">
    <source>
        <dbReference type="SAM" id="MobiDB-lite"/>
    </source>
</evidence>
<dbReference type="InterPro" id="IPR039989">
    <property type="entry name" value="NUDT9"/>
</dbReference>
<evidence type="ECO:0000313" key="4">
    <source>
        <dbReference type="Proteomes" id="UP000663832"/>
    </source>
</evidence>
<evidence type="ECO:0000313" key="3">
    <source>
        <dbReference type="EMBL" id="CAF1522770.1"/>
    </source>
</evidence>
<accession>A0A815UME3</accession>